<dbReference type="Proteomes" id="UP001381693">
    <property type="component" value="Unassembled WGS sequence"/>
</dbReference>
<evidence type="ECO:0000313" key="3">
    <source>
        <dbReference type="Proteomes" id="UP001381693"/>
    </source>
</evidence>
<proteinExistence type="predicted"/>
<evidence type="ECO:0000256" key="1">
    <source>
        <dbReference type="SAM" id="Coils"/>
    </source>
</evidence>
<name>A0AAN9A0A9_HALRR</name>
<evidence type="ECO:0000313" key="2">
    <source>
        <dbReference type="EMBL" id="KAK7063309.1"/>
    </source>
</evidence>
<feature type="coiled-coil region" evidence="1">
    <location>
        <begin position="17"/>
        <end position="58"/>
    </location>
</feature>
<feature type="non-terminal residue" evidence="2">
    <location>
        <position position="1"/>
    </location>
</feature>
<dbReference type="Gene3D" id="1.20.5.390">
    <property type="entry name" value="L1 transposable element, trimerization domain"/>
    <property type="match status" value="1"/>
</dbReference>
<sequence length="66" mass="7418">VRAEASAEEHKGLLERCVTAEAEVERVQGHLTQLRRKLDDSTAALQELGRENQNLQVSVFVFVDNL</sequence>
<reference evidence="2 3" key="1">
    <citation type="submission" date="2023-11" db="EMBL/GenBank/DDBJ databases">
        <title>Halocaridina rubra genome assembly.</title>
        <authorList>
            <person name="Smith C."/>
        </authorList>
    </citation>
    <scope>NUCLEOTIDE SEQUENCE [LARGE SCALE GENOMIC DNA]</scope>
    <source>
        <strain evidence="2">EP-1</strain>
        <tissue evidence="2">Whole</tissue>
    </source>
</reference>
<dbReference type="AlphaFoldDB" id="A0AAN9A0A9"/>
<dbReference type="EMBL" id="JAXCGZ010020882">
    <property type="protein sequence ID" value="KAK7063309.1"/>
    <property type="molecule type" value="Genomic_DNA"/>
</dbReference>
<organism evidence="2 3">
    <name type="scientific">Halocaridina rubra</name>
    <name type="common">Hawaiian red shrimp</name>
    <dbReference type="NCBI Taxonomy" id="373956"/>
    <lineage>
        <taxon>Eukaryota</taxon>
        <taxon>Metazoa</taxon>
        <taxon>Ecdysozoa</taxon>
        <taxon>Arthropoda</taxon>
        <taxon>Crustacea</taxon>
        <taxon>Multicrustacea</taxon>
        <taxon>Malacostraca</taxon>
        <taxon>Eumalacostraca</taxon>
        <taxon>Eucarida</taxon>
        <taxon>Decapoda</taxon>
        <taxon>Pleocyemata</taxon>
        <taxon>Caridea</taxon>
        <taxon>Atyoidea</taxon>
        <taxon>Atyidae</taxon>
        <taxon>Halocaridina</taxon>
    </lineage>
</organism>
<dbReference type="SUPFAM" id="SSF69979">
    <property type="entry name" value="Eea1 homodimerisation domain"/>
    <property type="match status" value="1"/>
</dbReference>
<keyword evidence="1" id="KW-0175">Coiled coil</keyword>
<protein>
    <submittedName>
        <fullName evidence="2">Uncharacterized protein</fullName>
    </submittedName>
</protein>
<accession>A0AAN9A0A9</accession>
<keyword evidence="3" id="KW-1185">Reference proteome</keyword>
<comment type="caution">
    <text evidence="2">The sequence shown here is derived from an EMBL/GenBank/DDBJ whole genome shotgun (WGS) entry which is preliminary data.</text>
</comment>
<gene>
    <name evidence="2" type="ORF">SK128_017668</name>
</gene>